<gene>
    <name evidence="1" type="ORF">ACFQ1S_27535</name>
</gene>
<dbReference type="Proteomes" id="UP001597045">
    <property type="component" value="Unassembled WGS sequence"/>
</dbReference>
<comment type="caution">
    <text evidence="1">The sequence shown here is derived from an EMBL/GenBank/DDBJ whole genome shotgun (WGS) entry which is preliminary data.</text>
</comment>
<evidence type="ECO:0000313" key="2">
    <source>
        <dbReference type="Proteomes" id="UP001597045"/>
    </source>
</evidence>
<evidence type="ECO:0000313" key="1">
    <source>
        <dbReference type="EMBL" id="MFD1049021.1"/>
    </source>
</evidence>
<dbReference type="EMBL" id="JBHTIS010001928">
    <property type="protein sequence ID" value="MFD1049021.1"/>
    <property type="molecule type" value="Genomic_DNA"/>
</dbReference>
<feature type="non-terminal residue" evidence="1">
    <location>
        <position position="94"/>
    </location>
</feature>
<keyword evidence="2" id="KW-1185">Reference proteome</keyword>
<proteinExistence type="predicted"/>
<protein>
    <submittedName>
        <fullName evidence="1">Uncharacterized protein</fullName>
    </submittedName>
</protein>
<organism evidence="1 2">
    <name type="scientific">Kibdelosporangium lantanae</name>
    <dbReference type="NCBI Taxonomy" id="1497396"/>
    <lineage>
        <taxon>Bacteria</taxon>
        <taxon>Bacillati</taxon>
        <taxon>Actinomycetota</taxon>
        <taxon>Actinomycetes</taxon>
        <taxon>Pseudonocardiales</taxon>
        <taxon>Pseudonocardiaceae</taxon>
        <taxon>Kibdelosporangium</taxon>
    </lineage>
</organism>
<name>A0ABW3ME95_9PSEU</name>
<accession>A0ABW3ME95</accession>
<reference evidence="2" key="1">
    <citation type="journal article" date="2019" name="Int. J. Syst. Evol. Microbiol.">
        <title>The Global Catalogue of Microorganisms (GCM) 10K type strain sequencing project: providing services to taxonomists for standard genome sequencing and annotation.</title>
        <authorList>
            <consortium name="The Broad Institute Genomics Platform"/>
            <consortium name="The Broad Institute Genome Sequencing Center for Infectious Disease"/>
            <person name="Wu L."/>
            <person name="Ma J."/>
        </authorList>
    </citation>
    <scope>NUCLEOTIDE SEQUENCE [LARGE SCALE GENOMIC DNA]</scope>
    <source>
        <strain evidence="2">JCM 31486</strain>
    </source>
</reference>
<sequence length="94" mass="9902">MIDPLWKWRVDPAVEYSSEGRNALLAGDLEAAGRIFAGSELAGDLVGLGDVRTLLGEVPVDPYEQAARVAPASSFVACGLSQSFVLRGEAVRAV</sequence>